<dbReference type="SUPFAM" id="SSF109755">
    <property type="entry name" value="PhoU-like"/>
    <property type="match status" value="1"/>
</dbReference>
<reference evidence="2 3" key="1">
    <citation type="submission" date="2018-10" db="EMBL/GenBank/DDBJ databases">
        <title>Co-occurring genomic capacity for anaerobic methane metabolism and dissimilatory sulfite reduction discovered in the Korarchaeota.</title>
        <authorList>
            <person name="Mckay L.J."/>
            <person name="Dlakic M."/>
            <person name="Fields M.W."/>
            <person name="Delmont T.O."/>
            <person name="Eren A.M."/>
            <person name="Jay Z.J."/>
            <person name="Klingelsmith K.B."/>
            <person name="Rusch D.B."/>
            <person name="Inskeep W.P."/>
        </authorList>
    </citation>
    <scope>NUCLEOTIDE SEQUENCE [LARGE SCALE GENOMIC DNA]</scope>
    <source>
        <strain evidence="2 3">MDKW</strain>
    </source>
</reference>
<dbReference type="PANTHER" id="PTHR42930">
    <property type="entry name" value="PHOSPHATE-SPECIFIC TRANSPORT SYSTEM ACCESSORY PROTEIN PHOU"/>
    <property type="match status" value="1"/>
</dbReference>
<name>A0A429GUQ1_9CREN</name>
<protein>
    <submittedName>
        <fullName evidence="2">Phosphate uptake regulator PhoU</fullName>
    </submittedName>
</protein>
<dbReference type="InterPro" id="IPR007159">
    <property type="entry name" value="SpoVT-AbrB_dom"/>
</dbReference>
<comment type="caution">
    <text evidence="2">The sequence shown here is derived from an EMBL/GenBank/DDBJ whole genome shotgun (WGS) entry which is preliminary data.</text>
</comment>
<dbReference type="SMART" id="SM00966">
    <property type="entry name" value="SpoVT_AbrB"/>
    <property type="match status" value="1"/>
</dbReference>
<dbReference type="GO" id="GO:0030643">
    <property type="term" value="P:intracellular phosphate ion homeostasis"/>
    <property type="evidence" value="ECO:0007669"/>
    <property type="project" value="InterPro"/>
</dbReference>
<dbReference type="PANTHER" id="PTHR42930:SF2">
    <property type="entry name" value="PHOU DOMAIN-CONTAINING PROTEIN"/>
    <property type="match status" value="1"/>
</dbReference>
<dbReference type="Gene3D" id="1.20.58.220">
    <property type="entry name" value="Phosphate transport system protein phou homolog 2, domain 2"/>
    <property type="match status" value="1"/>
</dbReference>
<dbReference type="SUPFAM" id="SSF89447">
    <property type="entry name" value="AbrB/MazE/MraZ-like"/>
    <property type="match status" value="1"/>
</dbReference>
<evidence type="ECO:0000259" key="1">
    <source>
        <dbReference type="SMART" id="SM00966"/>
    </source>
</evidence>
<evidence type="ECO:0000313" key="2">
    <source>
        <dbReference type="EMBL" id="RSN77690.1"/>
    </source>
</evidence>
<evidence type="ECO:0000313" key="3">
    <source>
        <dbReference type="Proteomes" id="UP000277582"/>
    </source>
</evidence>
<dbReference type="Pfam" id="PF04014">
    <property type="entry name" value="MazE_antitoxin"/>
    <property type="match status" value="1"/>
</dbReference>
<dbReference type="RefSeq" id="WP_125670464.1">
    <property type="nucleotide sequence ID" value="NZ_RCOS01000030.1"/>
</dbReference>
<dbReference type="Proteomes" id="UP000277582">
    <property type="component" value="Unassembled WGS sequence"/>
</dbReference>
<dbReference type="GO" id="GO:0045936">
    <property type="term" value="P:negative regulation of phosphate metabolic process"/>
    <property type="evidence" value="ECO:0007669"/>
    <property type="project" value="InterPro"/>
</dbReference>
<dbReference type="OrthoDB" id="40991at2157"/>
<dbReference type="Pfam" id="PF01895">
    <property type="entry name" value="PhoU"/>
    <property type="match status" value="1"/>
</dbReference>
<dbReference type="InterPro" id="IPR026022">
    <property type="entry name" value="PhoU_dom"/>
</dbReference>
<sequence length="309" mass="35662">MEEIRTVQLTGRSTYIISLPKEWMDQMGIGKGDKLRLVRKNSEISIYPENVKLKEEEKVVRVIPERGSMIRAVLSCYMEGYSKIEITPMKGEFSLSDLEELREFVKRGLIGAEIVMENRNKVVINVLLDPSQLPFRQALMRLYWMVSRMMDYLEELVKGEDVRDAVIKSDDDVDRLCYYLLRQLKLSIKNVKVLKEAGLEDLSAAIDYSLVVKFLERISDHIVGIAKTMVNKEGVPEALKLSRRIFESAFESISSLNYEKAERTVEESKKMRDMLMNLVKDNLLMEHIARISEYSGDIAEIAVDISLRH</sequence>
<dbReference type="InterPro" id="IPR038078">
    <property type="entry name" value="PhoU-like_sf"/>
</dbReference>
<gene>
    <name evidence="2" type="ORF">D6D85_02395</name>
</gene>
<dbReference type="AlphaFoldDB" id="A0A429GUQ1"/>
<dbReference type="InterPro" id="IPR037914">
    <property type="entry name" value="SpoVT-AbrB_sf"/>
</dbReference>
<organism evidence="2 3">
    <name type="scientific">Candidatus Methanodesulfokora washburnensis</name>
    <dbReference type="NCBI Taxonomy" id="2478471"/>
    <lineage>
        <taxon>Archaea</taxon>
        <taxon>Thermoproteota</taxon>
        <taxon>Candidatus Korarchaeia</taxon>
        <taxon>Candidatus Korarchaeia incertae sedis</taxon>
        <taxon>Candidatus Methanodesulfokora</taxon>
    </lineage>
</organism>
<feature type="domain" description="SpoVT-AbrB" evidence="1">
    <location>
        <begin position="9"/>
        <end position="54"/>
    </location>
</feature>
<accession>A0A429GUQ1</accession>
<dbReference type="GO" id="GO:0003677">
    <property type="term" value="F:DNA binding"/>
    <property type="evidence" value="ECO:0007669"/>
    <property type="project" value="InterPro"/>
</dbReference>
<keyword evidence="3" id="KW-1185">Reference proteome</keyword>
<proteinExistence type="predicted"/>
<dbReference type="EMBL" id="RCOS01000030">
    <property type="protein sequence ID" value="RSN77690.1"/>
    <property type="molecule type" value="Genomic_DNA"/>
</dbReference>
<dbReference type="InterPro" id="IPR028366">
    <property type="entry name" value="PhoU"/>
</dbReference>